<keyword evidence="2" id="KW-1185">Reference proteome</keyword>
<organism evidence="1 2">
    <name type="scientific">Lasiodiplodia mahajangana</name>
    <dbReference type="NCBI Taxonomy" id="1108764"/>
    <lineage>
        <taxon>Eukaryota</taxon>
        <taxon>Fungi</taxon>
        <taxon>Dikarya</taxon>
        <taxon>Ascomycota</taxon>
        <taxon>Pezizomycotina</taxon>
        <taxon>Dothideomycetes</taxon>
        <taxon>Dothideomycetes incertae sedis</taxon>
        <taxon>Botryosphaeriales</taxon>
        <taxon>Botryosphaeriaceae</taxon>
        <taxon>Lasiodiplodia</taxon>
    </lineage>
</organism>
<sequence length="399" mass="44634">MSEAHELLVMVMADEGVSNYSEDETVPMDIDEYMDVDMWPELEAANISDDWSSASSESGILLIENPASLAYHDWSSGGNLLEDLSRPDWEGLSPTNHRTSESLSAKQRRRGLRSDTRRAETFMKLYDTIIRFLVVLSKQESSPLKTSQWPDNRNSTADIGIQGSQSTPNHLSASALQIVSYENGVPRDPIWEACKRRTRNILARLLQWKKEFRDGDLQAVLGGKSPMGSSGEHAVKGSLLTIGEKLSEMVAYQMIKVNGPLQYMAAKLDDSLRRGQEAEGWSPGDLWWSIFNDIMSICGVGAVDQQLDKLDSALDQLIRMGIPDVLKKTVTRRMSTPRKTRRERRRKTSRFGQSPDNAPPNQLDRQYSPSPTLDVHSEKVSTPASSFTFPPLTIRGSMA</sequence>
<reference evidence="1" key="1">
    <citation type="submission" date="2022-12" db="EMBL/GenBank/DDBJ databases">
        <title>Genome Sequence of Lasiodiplodia mahajangana.</title>
        <authorList>
            <person name="Buettner E."/>
        </authorList>
    </citation>
    <scope>NUCLEOTIDE SEQUENCE</scope>
    <source>
        <strain evidence="1">VT137</strain>
    </source>
</reference>
<comment type="caution">
    <text evidence="1">The sequence shown here is derived from an EMBL/GenBank/DDBJ whole genome shotgun (WGS) entry which is preliminary data.</text>
</comment>
<evidence type="ECO:0000313" key="1">
    <source>
        <dbReference type="EMBL" id="KAJ8120239.1"/>
    </source>
</evidence>
<gene>
    <name evidence="1" type="ORF">O1611_g10416</name>
</gene>
<evidence type="ECO:0000313" key="2">
    <source>
        <dbReference type="Proteomes" id="UP001153332"/>
    </source>
</evidence>
<dbReference type="EMBL" id="JAPUUL010004154">
    <property type="protein sequence ID" value="KAJ8120239.1"/>
    <property type="molecule type" value="Genomic_DNA"/>
</dbReference>
<accession>A0ACC2IYI0</accession>
<name>A0ACC2IYI0_9PEZI</name>
<protein>
    <submittedName>
        <fullName evidence="1">Uncharacterized protein</fullName>
    </submittedName>
</protein>
<proteinExistence type="predicted"/>
<dbReference type="Proteomes" id="UP001153332">
    <property type="component" value="Unassembled WGS sequence"/>
</dbReference>